<organism evidence="1 2">
    <name type="scientific">[Mycobacterium] stephanolepidis</name>
    <dbReference type="NCBI Taxonomy" id="1520670"/>
    <lineage>
        <taxon>Bacteria</taxon>
        <taxon>Bacillati</taxon>
        <taxon>Actinomycetota</taxon>
        <taxon>Actinomycetes</taxon>
        <taxon>Mycobacteriales</taxon>
        <taxon>Mycobacteriaceae</taxon>
        <taxon>Mycobacteroides</taxon>
    </lineage>
</organism>
<reference evidence="1 2" key="2">
    <citation type="journal article" date="2017" name="Int. J. Syst. Evol. Microbiol.">
        <title>Mycobacterium stephanolepidis sp. nov., a rapidly growing species related to Mycobacterium chelonae, isolated from marine teleost fish, Stephanolepis cirrhifer.</title>
        <authorList>
            <person name="Fukano H."/>
            <person name="Wada S."/>
            <person name="Kurata O."/>
            <person name="Katayama K."/>
            <person name="Fujiwara N."/>
            <person name="Hoshino Y."/>
        </authorList>
    </citation>
    <scope>NUCLEOTIDE SEQUENCE [LARGE SCALE GENOMIC DNA]</scope>
    <source>
        <strain evidence="1 2">NJB0901</strain>
    </source>
</reference>
<dbReference type="KEGG" id="mste:MSTE_01987"/>
<accession>A0A1Z4EWH0</accession>
<protein>
    <submittedName>
        <fullName evidence="1">Uncharacterized protein</fullName>
    </submittedName>
</protein>
<proteinExistence type="predicted"/>
<sequence length="115" mass="13136">MDELISRIDAVLDESDDESLDDWQYSWSDAMRWHPGDAGTYGVEEDQPDAELDGGWDWNPDPQIHVIPAEQVPEWTAWLATLAEAERAEMQWYVVCFQCGVVGDRSVTCECENLQ</sequence>
<gene>
    <name evidence="1" type="ORF">MSTE_01987</name>
</gene>
<evidence type="ECO:0000313" key="2">
    <source>
        <dbReference type="Proteomes" id="UP000217954"/>
    </source>
</evidence>
<dbReference type="Proteomes" id="UP000217954">
    <property type="component" value="Chromosome"/>
</dbReference>
<dbReference type="EMBL" id="AP018165">
    <property type="protein sequence ID" value="BAX97303.1"/>
    <property type="molecule type" value="Genomic_DNA"/>
</dbReference>
<evidence type="ECO:0000313" key="1">
    <source>
        <dbReference type="EMBL" id="BAX97303.1"/>
    </source>
</evidence>
<name>A0A1Z4EWH0_9MYCO</name>
<keyword evidence="2" id="KW-1185">Reference proteome</keyword>
<reference evidence="2" key="1">
    <citation type="journal article" date="2017" name="Genome Announc.">
        <title>Complete Genome Sequence of Mycobacterium stephanolepidis.</title>
        <authorList>
            <person name="Fukano H."/>
            <person name="Yoshida M."/>
            <person name="Katayama Y."/>
            <person name="Omatsu T."/>
            <person name="Mizutani T."/>
            <person name="Kurata O."/>
            <person name="Wada S."/>
            <person name="Hoshino Y."/>
        </authorList>
    </citation>
    <scope>NUCLEOTIDE SEQUENCE [LARGE SCALE GENOMIC DNA]</scope>
    <source>
        <strain evidence="2">NJB0901</strain>
    </source>
</reference>
<dbReference type="AlphaFoldDB" id="A0A1Z4EWH0"/>
<dbReference type="RefSeq" id="WP_096500816.1">
    <property type="nucleotide sequence ID" value="NZ_AP018165.1"/>
</dbReference>
<dbReference type="OrthoDB" id="4768735at2"/>